<dbReference type="InterPro" id="IPR020806">
    <property type="entry name" value="PKS_PP-bd"/>
</dbReference>
<dbReference type="Proteomes" id="UP000430079">
    <property type="component" value="Unassembled WGS sequence"/>
</dbReference>
<evidence type="ECO:0000313" key="10">
    <source>
        <dbReference type="Proteomes" id="UP000430079"/>
    </source>
</evidence>
<dbReference type="FunFam" id="3.30.300.30:FF:000010">
    <property type="entry name" value="Enterobactin synthetase component F"/>
    <property type="match status" value="2"/>
</dbReference>
<dbReference type="FunFam" id="3.30.559.10:FF:000012">
    <property type="entry name" value="Non-ribosomal peptide synthetase"/>
    <property type="match status" value="1"/>
</dbReference>
<keyword evidence="4" id="KW-0597">Phosphoprotein</keyword>
<feature type="domain" description="Carrier" evidence="8">
    <location>
        <begin position="2046"/>
        <end position="2120"/>
    </location>
</feature>
<dbReference type="InterPro" id="IPR000873">
    <property type="entry name" value="AMP-dep_synth/lig_dom"/>
</dbReference>
<dbReference type="Gene3D" id="1.10.1200.10">
    <property type="entry name" value="ACP-like"/>
    <property type="match status" value="2"/>
</dbReference>
<accession>A0A640T030</accession>
<evidence type="ECO:0000256" key="2">
    <source>
        <dbReference type="ARBA" id="ARBA00006432"/>
    </source>
</evidence>
<dbReference type="InterPro" id="IPR023213">
    <property type="entry name" value="CAT-like_dom_sf"/>
</dbReference>
<dbReference type="InterPro" id="IPR036736">
    <property type="entry name" value="ACP-like_sf"/>
</dbReference>
<dbReference type="GO" id="GO:0044550">
    <property type="term" value="P:secondary metabolite biosynthetic process"/>
    <property type="evidence" value="ECO:0007669"/>
    <property type="project" value="UniProtKB-ARBA"/>
</dbReference>
<dbReference type="Gene3D" id="3.30.559.10">
    <property type="entry name" value="Chloramphenicol acetyltransferase-like domain"/>
    <property type="match status" value="3"/>
</dbReference>
<dbReference type="SMART" id="SM00823">
    <property type="entry name" value="PKS_PP"/>
    <property type="match status" value="2"/>
</dbReference>
<dbReference type="SUPFAM" id="SSF56801">
    <property type="entry name" value="Acetyl-CoA synthetase-like"/>
    <property type="match status" value="2"/>
</dbReference>
<organism evidence="9 10">
    <name type="scientific">Streptomyces glebosus</name>
    <dbReference type="NCBI Taxonomy" id="249580"/>
    <lineage>
        <taxon>Bacteria</taxon>
        <taxon>Bacillati</taxon>
        <taxon>Actinomycetota</taxon>
        <taxon>Actinomycetes</taxon>
        <taxon>Kitasatosporales</taxon>
        <taxon>Streptomycetaceae</taxon>
        <taxon>Streptomyces</taxon>
    </lineage>
</organism>
<dbReference type="GO" id="GO:0043041">
    <property type="term" value="P:amino acid activation for nonribosomal peptide biosynthetic process"/>
    <property type="evidence" value="ECO:0007669"/>
    <property type="project" value="TreeGrafter"/>
</dbReference>
<dbReference type="PANTHER" id="PTHR45527">
    <property type="entry name" value="NONRIBOSOMAL PEPTIDE SYNTHETASE"/>
    <property type="match status" value="1"/>
</dbReference>
<comment type="similarity">
    <text evidence="2">Belongs to the ATP-dependent AMP-binding enzyme family.</text>
</comment>
<dbReference type="SUPFAM" id="SSF47336">
    <property type="entry name" value="ACP-like"/>
    <property type="match status" value="2"/>
</dbReference>
<dbReference type="InterPro" id="IPR001242">
    <property type="entry name" value="Condensation_dom"/>
</dbReference>
<dbReference type="NCBIfam" id="TIGR01720">
    <property type="entry name" value="NRPS-para261"/>
    <property type="match status" value="1"/>
</dbReference>
<keyword evidence="10" id="KW-1185">Reference proteome</keyword>
<dbReference type="FunFam" id="3.40.50.980:FF:000002">
    <property type="entry name" value="Enterobactin synthetase component F"/>
    <property type="match status" value="1"/>
</dbReference>
<keyword evidence="3" id="KW-0596">Phosphopantetheine</keyword>
<dbReference type="FunFam" id="3.40.50.980:FF:000001">
    <property type="entry name" value="Non-ribosomal peptide synthetase"/>
    <property type="match status" value="2"/>
</dbReference>
<reference evidence="9 10" key="1">
    <citation type="submission" date="2019-12" db="EMBL/GenBank/DDBJ databases">
        <title>Whole genome shotgun sequence of Streptomyces hygroscopicus subsp. glebosus NBRC 13786.</title>
        <authorList>
            <person name="Ichikawa N."/>
            <person name="Kimura A."/>
            <person name="Kitahashi Y."/>
            <person name="Komaki H."/>
            <person name="Tamura T."/>
        </authorList>
    </citation>
    <scope>NUCLEOTIDE SEQUENCE [LARGE SCALE GENOMIC DNA]</scope>
    <source>
        <strain evidence="9 10">NBRC 13786</strain>
    </source>
</reference>
<dbReference type="Pfam" id="PF00668">
    <property type="entry name" value="Condensation"/>
    <property type="match status" value="3"/>
</dbReference>
<evidence type="ECO:0000313" key="9">
    <source>
        <dbReference type="EMBL" id="GFE15821.1"/>
    </source>
</evidence>
<comment type="caution">
    <text evidence="9">The sequence shown here is derived from an EMBL/GenBank/DDBJ whole genome shotgun (WGS) entry which is preliminary data.</text>
</comment>
<dbReference type="Pfam" id="PF13193">
    <property type="entry name" value="AMP-binding_C"/>
    <property type="match status" value="2"/>
</dbReference>
<dbReference type="FunFam" id="1.10.1200.10:FF:000005">
    <property type="entry name" value="Nonribosomal peptide synthetase 1"/>
    <property type="match status" value="2"/>
</dbReference>
<keyword evidence="5" id="KW-0677">Repeat</keyword>
<proteinExistence type="inferred from homology"/>
<evidence type="ECO:0000259" key="8">
    <source>
        <dbReference type="PROSITE" id="PS50075"/>
    </source>
</evidence>
<dbReference type="Pfam" id="PF00501">
    <property type="entry name" value="AMP-binding"/>
    <property type="match status" value="2"/>
</dbReference>
<dbReference type="InterPro" id="IPR045851">
    <property type="entry name" value="AMP-bd_C_sf"/>
</dbReference>
<dbReference type="GO" id="GO:0031177">
    <property type="term" value="F:phosphopantetheine binding"/>
    <property type="evidence" value="ECO:0007669"/>
    <property type="project" value="InterPro"/>
</dbReference>
<gene>
    <name evidence="9" type="ORF">Sgleb_38680</name>
</gene>
<dbReference type="GO" id="GO:0017000">
    <property type="term" value="P:antibiotic biosynthetic process"/>
    <property type="evidence" value="ECO:0007669"/>
    <property type="project" value="UniProtKB-KW"/>
</dbReference>
<feature type="region of interest" description="Disordered" evidence="7">
    <location>
        <begin position="947"/>
        <end position="970"/>
    </location>
</feature>
<protein>
    <recommendedName>
        <fullName evidence="8">Carrier domain-containing protein</fullName>
    </recommendedName>
</protein>
<dbReference type="InterPro" id="IPR010060">
    <property type="entry name" value="NRPS_synth"/>
</dbReference>
<dbReference type="EMBL" id="BLIO01000001">
    <property type="protein sequence ID" value="GFE15821.1"/>
    <property type="molecule type" value="Genomic_DNA"/>
</dbReference>
<comment type="cofactor">
    <cofactor evidence="1">
        <name>pantetheine 4'-phosphate</name>
        <dbReference type="ChEBI" id="CHEBI:47942"/>
    </cofactor>
</comment>
<dbReference type="NCBIfam" id="NF003417">
    <property type="entry name" value="PRK04813.1"/>
    <property type="match status" value="2"/>
</dbReference>
<dbReference type="InterPro" id="IPR010071">
    <property type="entry name" value="AA_adenyl_dom"/>
</dbReference>
<feature type="domain" description="Carrier" evidence="8">
    <location>
        <begin position="967"/>
        <end position="1042"/>
    </location>
</feature>
<dbReference type="Gene3D" id="3.30.300.30">
    <property type="match status" value="2"/>
</dbReference>
<dbReference type="InterPro" id="IPR020845">
    <property type="entry name" value="AMP-binding_CS"/>
</dbReference>
<dbReference type="PROSITE" id="PS00012">
    <property type="entry name" value="PHOSPHOPANTETHEINE"/>
    <property type="match status" value="2"/>
</dbReference>
<name>A0A640T030_9ACTN</name>
<dbReference type="SUPFAM" id="SSF52777">
    <property type="entry name" value="CoA-dependent acyltransferases"/>
    <property type="match status" value="6"/>
</dbReference>
<dbReference type="InterPro" id="IPR009081">
    <property type="entry name" value="PP-bd_ACP"/>
</dbReference>
<evidence type="ECO:0000256" key="7">
    <source>
        <dbReference type="SAM" id="MobiDB-lite"/>
    </source>
</evidence>
<keyword evidence="6" id="KW-0045">Antibiotic biosynthesis</keyword>
<dbReference type="PROSITE" id="PS50075">
    <property type="entry name" value="CARRIER"/>
    <property type="match status" value="2"/>
</dbReference>
<dbReference type="FunFam" id="2.30.38.10:FF:000001">
    <property type="entry name" value="Non-ribosomal peptide synthetase PvdI"/>
    <property type="match status" value="2"/>
</dbReference>
<dbReference type="PANTHER" id="PTHR45527:SF1">
    <property type="entry name" value="FATTY ACID SYNTHASE"/>
    <property type="match status" value="1"/>
</dbReference>
<dbReference type="NCBIfam" id="TIGR01733">
    <property type="entry name" value="AA-adenyl-dom"/>
    <property type="match status" value="2"/>
</dbReference>
<dbReference type="CDD" id="cd17643">
    <property type="entry name" value="A_NRPS_Cytc1-like"/>
    <property type="match status" value="1"/>
</dbReference>
<sequence>MFPMSFAQRRLWFAFQLEGPSPTYNCPLYVRLSGELNRDALVAAVADVTGRHEVLRTRFAEEDGEPGQVVLTPEDGRPEVRFVELSGEAALTEALAEQARHCFDLTAEVPLRVTLYRVAEREHVLLLLMHHIAADGWSMAPLARDLSEAYAARCADAGPQWEPLPVQYADYALWQQDVLGSEDDPESLLSEQLGYWQQQLAGAPELLELPLDHPRPAVASHRGATVRYTLDAGLHRRLVELARACDATVFMVVQAGLAVLLSRLGGGRDIPVGTAVAGRTDEALDDLVGFFVNTLVLRTDLSGDPTFRELVARVRDTDLAAYAHQDVPFERVVEAVNPDRSLSHTPLFQVLLTLQSNADSTFSIPGVEASFGDVATGVAKTDLTFYLEERYTPEQAPAGMVGEIQYAVDLFREESAEILAQRLIRVLDAVTAAPDRAVSQAPVLDAAEHRQLIVERNATGHPVPPATMPELFDTWVGTDPQAPAVVFEDLVLSYAEVAERANRLARLLIRHGVGPETVVALAVPRSPEMVVAALAVHKAGGAYLPVDPEYPAERIAYMLDDARPTCLLTVGGVALPETGCPRLLLDDPTVVAALNELPATPLGPRAGLQHPAYVIYTSGSTGRPKGVEVTHAGVASLAATHAEAFAVGPRSRVLQFASLSFDAAAWELIMALTTGAALVVAPAHRLAPGEPLARLLAEQRVTHATLPPAALGVLGPDGLPAGMTLVVAGEATAPELVGRWSAGRRMVNAYGPTEATVCATMSEPLSGAQVPPIGGPIRNARVYVLDAALRPVPAGVAGELYVSGPGLARGYLGRPGLTSERFVADPYGDPGSRMYRTGDLARWRADGQLEFLGRTDHQVKIRGFRIELGEIEAALSATGRVAEALVTVHDDATAGRRLLAYVTAAGGTEAPDPAALRELVAESLPDYMVPSAVLVLEQWPLTPNGKVDRDRLPAPDYASHAESGGRAPRNATEETLTALFAEVLGLPAVTIDDSFFHLGGHSLLATRLISRIRTALHAEIPLRALFEHPTVAALAPRLTGARTARTPLTAADPRPAHLPLSPAQRRLWFAYQLEGPSPTYNIPHALRLTGPLDHATLTQALADLTDRHETLRTRITAHDGEPHQTVVPAEQARPALPLVPTTEDQLPHHLAEQATHAFDLTHDNPLRATLYRLGAQDHVLLLLLHHIAGDGWSIAPLLNDLSTAYTARHQGTAPDWQPLAVQYADYTLWQREVLGSEDDPDSLISSQLDYWRRQLAGAPELLELPLDRPRPAVASHRGSTVGLAVDAEVHQGLVALAQATDSTLFMVLHTAVAALLSRLGAGTDIPLGTAVAGRTDDALDDLVGLFINTLVLRTDVSGDPTFRELLTRVRETDLAAYAHQDVPFERVVEAAQVSRVLSHIPLAQVMLHLQNNADAPGNLHEDVRMATEPSTLEAAKSDLSFGLRERFTETGRPAGLTGSLEYAEDLFGRDGARALAERLERMLTAAAAAPDRPVSEADLLAPGERQRLLVEWNGAAGEAAPASLPELFEARAARTPDAVAVVYEGASLTYRELNARANRLARLLVAHGAGPERFVALALPRTAELVVALLAVVKSGAAYVPVDPSYPADRTAYMLADSGPELLLSTTGAAAGLPESRPRTLLLDDPGTARALAGYDGGDLTDADRGGPLSPSNAAYVIYTSGSTGRPKGVVVPHRNVARLFAATEEWFGFGPDDVWTLFHSYAFDFSVWELWGPLLYGGRLVVVPYEVSRSPEDFLRLLADERVTVLNQTPSAFYQLMQADAEHPGLGARLALRRVVFGGEALDLGRMAEWYRRHGDTAPVLVNMYGITETTVHVSHLPLDERAAAGQTRSLIGRGIPDLRIYVLGDRLELLPPNVPGEMYVAGAGLARGYLHQPALSAGRFVADPFGPPGARMYRTGDVARWTADGQLEYLGRADDQVKVRGFRIELGEIEAALESHPAVAQARVVVREDGPGEKRLVGYAVPEAGAGGLPAAAVLREHLSGALPDYMVPAAVVALDALPLTANGKLDHKALPAPEYTGSTTGRAPRTAREETLCRVFAEVLGLAHAGIDDSFFELGGDSISSIRLVSQARAAGLDVTVRQVFECRTAAALAAVATEISGAAAPRPADDGVGDFPMTPIMHWLSAQDGPTAGFNQSMTIRVPAGLGQRRLTDAVQRWLDHHAVLRLRMARTEDGAGRPTVGAPGSVPADSVLRRVEIAGLAAGARDLALAEHGEKARLRLSPHDGAVVQLVWYDAGDAAPGLLQILIHHLAVDGVSWRILLPDLRAAWEAAADGRDPAFAEVRTSFRQWAQGLHESAQQPRWEDGVGVWTSVLSDPSAAALPGVRPMDPRTDTAETVRHLTLGLPPERLEPLLTTVPAAFHANVNDVLLTGFALAVLEWRRRRGDRSAAGVLVDLEGHGREDILDVADLSATVGWFTSLYPALLAPAAVDWAELRAGGPGVGAALKAVKEQLRALPGNGVSYGMLRYLNPRTAPRLAELPAPRLGFNYLGRFAAAGAGDGELWTMANGLPSPAPRDAGAAVPHALEVNALTEDLPGGPRLNATWSWPAGLLPEPAVRELAELWFEALDALVVHTAGAETGGHTPSDLSLGLSQDEIDALEAELGKLC</sequence>
<evidence type="ECO:0000256" key="4">
    <source>
        <dbReference type="ARBA" id="ARBA00022553"/>
    </source>
</evidence>
<dbReference type="FunFam" id="3.40.50.12780:FF:000012">
    <property type="entry name" value="Non-ribosomal peptide synthetase"/>
    <property type="match status" value="2"/>
</dbReference>
<evidence type="ECO:0000256" key="3">
    <source>
        <dbReference type="ARBA" id="ARBA00022450"/>
    </source>
</evidence>
<dbReference type="CDD" id="cd17652">
    <property type="entry name" value="A_NRPS_CmdD_like"/>
    <property type="match status" value="1"/>
</dbReference>
<evidence type="ECO:0000256" key="6">
    <source>
        <dbReference type="ARBA" id="ARBA00023194"/>
    </source>
</evidence>
<dbReference type="InterPro" id="IPR025110">
    <property type="entry name" value="AMP-bd_C"/>
</dbReference>
<dbReference type="Gene3D" id="3.40.50.980">
    <property type="match status" value="4"/>
</dbReference>
<dbReference type="GO" id="GO:0008610">
    <property type="term" value="P:lipid biosynthetic process"/>
    <property type="evidence" value="ECO:0007669"/>
    <property type="project" value="UniProtKB-ARBA"/>
</dbReference>
<dbReference type="PROSITE" id="PS00455">
    <property type="entry name" value="AMP_BINDING"/>
    <property type="match status" value="2"/>
</dbReference>
<dbReference type="CDD" id="cd19540">
    <property type="entry name" value="LCL_NRPS-like"/>
    <property type="match status" value="2"/>
</dbReference>
<dbReference type="InterPro" id="IPR006162">
    <property type="entry name" value="Ppantetheine_attach_site"/>
</dbReference>
<dbReference type="GO" id="GO:0005829">
    <property type="term" value="C:cytosol"/>
    <property type="evidence" value="ECO:0007669"/>
    <property type="project" value="TreeGrafter"/>
</dbReference>
<dbReference type="GO" id="GO:0003824">
    <property type="term" value="F:catalytic activity"/>
    <property type="evidence" value="ECO:0007669"/>
    <property type="project" value="UniProtKB-KW"/>
</dbReference>
<dbReference type="Gene3D" id="2.30.38.10">
    <property type="entry name" value="Luciferase, Domain 3"/>
    <property type="match status" value="2"/>
</dbReference>
<dbReference type="Gene3D" id="3.30.559.30">
    <property type="entry name" value="Nonribosomal peptide synthetase, condensation domain"/>
    <property type="match status" value="3"/>
</dbReference>
<evidence type="ECO:0000256" key="1">
    <source>
        <dbReference type="ARBA" id="ARBA00001957"/>
    </source>
</evidence>
<dbReference type="Pfam" id="PF00550">
    <property type="entry name" value="PP-binding"/>
    <property type="match status" value="2"/>
</dbReference>
<evidence type="ECO:0000256" key="5">
    <source>
        <dbReference type="ARBA" id="ARBA00022737"/>
    </source>
</evidence>